<protein>
    <submittedName>
        <fullName evidence="2">Uncharacterized protein</fullName>
    </submittedName>
</protein>
<dbReference type="RefSeq" id="WP_013675915.1">
    <property type="nucleotide sequence ID" value="NC_015312.1"/>
</dbReference>
<keyword evidence="1" id="KW-0472">Membrane</keyword>
<keyword evidence="1" id="KW-1133">Transmembrane helix</keyword>
<dbReference type="EMBL" id="CP002593">
    <property type="protein sequence ID" value="AEA25997.1"/>
    <property type="molecule type" value="Genomic_DNA"/>
</dbReference>
<dbReference type="AlphaFoldDB" id="F4CLF5"/>
<gene>
    <name evidence="2" type="ordered locus">Psed_3828</name>
</gene>
<dbReference type="HOGENOM" id="CLU_2919425_0_0_11"/>
<reference evidence="2 3" key="1">
    <citation type="journal article" date="2011" name="J. Bacteriol.">
        <title>Genome sequence of the 1,4-dioxane-degrading Pseudonocardia dioxanivorans strain CB1190.</title>
        <authorList>
            <person name="Sales C.M."/>
            <person name="Mahendra S."/>
            <person name="Grostern A."/>
            <person name="Parales R.E."/>
            <person name="Goodwin L.A."/>
            <person name="Woyke T."/>
            <person name="Nolan M."/>
            <person name="Lapidus A."/>
            <person name="Chertkov O."/>
            <person name="Ovchinnikova G."/>
            <person name="Sczyrba A."/>
            <person name="Alvarez-Cohen L."/>
        </authorList>
    </citation>
    <scope>NUCLEOTIDE SEQUENCE [LARGE SCALE GENOMIC DNA]</scope>
    <source>
        <strain evidence="3">ATCC 55486 / DSM 44775 / JCM 13855 / CB1190</strain>
    </source>
</reference>
<accession>F4CLF5</accession>
<feature type="transmembrane region" description="Helical" evidence="1">
    <location>
        <begin position="31"/>
        <end position="48"/>
    </location>
</feature>
<evidence type="ECO:0000256" key="1">
    <source>
        <dbReference type="SAM" id="Phobius"/>
    </source>
</evidence>
<dbReference type="InterPro" id="IPR036259">
    <property type="entry name" value="MFS_trans_sf"/>
</dbReference>
<proteinExistence type="predicted"/>
<keyword evidence="1" id="KW-0812">Transmembrane</keyword>
<evidence type="ECO:0000313" key="3">
    <source>
        <dbReference type="Proteomes" id="UP000007809"/>
    </source>
</evidence>
<evidence type="ECO:0000313" key="2">
    <source>
        <dbReference type="EMBL" id="AEA25997.1"/>
    </source>
</evidence>
<dbReference type="KEGG" id="pdx:Psed_3828"/>
<keyword evidence="3" id="KW-1185">Reference proteome</keyword>
<dbReference type="STRING" id="675635.Psed_3828"/>
<name>F4CLF5_PSEUX</name>
<sequence>MNAATSVLPLGLPVAVLVVLAATGVVGWDVVFAVVAAVIVLALVQCLWRRPPPRTDERYGP</sequence>
<dbReference type="Proteomes" id="UP000007809">
    <property type="component" value="Chromosome"/>
</dbReference>
<dbReference type="SUPFAM" id="SSF103473">
    <property type="entry name" value="MFS general substrate transporter"/>
    <property type="match status" value="1"/>
</dbReference>
<organism evidence="2 3">
    <name type="scientific">Pseudonocardia dioxanivorans (strain ATCC 55486 / DSM 44775 / JCM 13855 / CB1190)</name>
    <dbReference type="NCBI Taxonomy" id="675635"/>
    <lineage>
        <taxon>Bacteria</taxon>
        <taxon>Bacillati</taxon>
        <taxon>Actinomycetota</taxon>
        <taxon>Actinomycetes</taxon>
        <taxon>Pseudonocardiales</taxon>
        <taxon>Pseudonocardiaceae</taxon>
        <taxon>Pseudonocardia</taxon>
    </lineage>
</organism>